<feature type="chain" id="PRO_5001490744" description="SCP domain-containing protein" evidence="1">
    <location>
        <begin position="26"/>
        <end position="282"/>
    </location>
</feature>
<sequence>MRGASHKRLLPSAMRLLLPCLDTFAYQGISQLHFQNIIENEHCSCAIMTWDCNIEHNAWLRTCDTQYKIPTDYGIIEADFNMGSKCNITKDTSTTLKAWWNEARAVDLSQTVEYQAGIEKFGLMVNAKVTGFACTYNKCASAGRIVCLYDQKLDTANNKQLYVSGTTDADKCGGCTPLQCEHYLCQPDYKLSTKTYPESLCTTQDKDEMTYDMQIATQNMVNYYRRLVASGWAKDKSDYAPAATKMAPVVMRKVSHRRPDYKGPALFSRHMTVTLSERNRKQ</sequence>
<dbReference type="EMBL" id="JARK01001455">
    <property type="protein sequence ID" value="EYB99891.1"/>
    <property type="molecule type" value="Genomic_DNA"/>
</dbReference>
<accession>A0A016TB54</accession>
<keyword evidence="4" id="KW-1185">Reference proteome</keyword>
<proteinExistence type="predicted"/>
<dbReference type="OrthoDB" id="5868561at2759"/>
<dbReference type="Proteomes" id="UP000024635">
    <property type="component" value="Unassembled WGS sequence"/>
</dbReference>
<keyword evidence="1" id="KW-0732">Signal</keyword>
<dbReference type="InterPro" id="IPR014044">
    <property type="entry name" value="CAP_dom"/>
</dbReference>
<reference evidence="4" key="1">
    <citation type="journal article" date="2015" name="Nat. Genet.">
        <title>The genome and transcriptome of the zoonotic hookworm Ancylostoma ceylanicum identify infection-specific gene families.</title>
        <authorList>
            <person name="Schwarz E.M."/>
            <person name="Hu Y."/>
            <person name="Antoshechkin I."/>
            <person name="Miller M.M."/>
            <person name="Sternberg P.W."/>
            <person name="Aroian R.V."/>
        </authorList>
    </citation>
    <scope>NUCLEOTIDE SEQUENCE</scope>
    <source>
        <strain evidence="4">HY135</strain>
    </source>
</reference>
<gene>
    <name evidence="3" type="primary">Acey_s0119.g824</name>
    <name evidence="3" type="ORF">Y032_0119g824</name>
</gene>
<evidence type="ECO:0000313" key="3">
    <source>
        <dbReference type="EMBL" id="EYB99891.1"/>
    </source>
</evidence>
<dbReference type="STRING" id="53326.A0A016TB54"/>
<comment type="caution">
    <text evidence="3">The sequence shown here is derived from an EMBL/GenBank/DDBJ whole genome shotgun (WGS) entry which is preliminary data.</text>
</comment>
<protein>
    <recommendedName>
        <fullName evidence="2">SCP domain-containing protein</fullName>
    </recommendedName>
</protein>
<dbReference type="Gene3D" id="3.40.33.10">
    <property type="entry name" value="CAP"/>
    <property type="match status" value="2"/>
</dbReference>
<evidence type="ECO:0000259" key="2">
    <source>
        <dbReference type="Pfam" id="PF00188"/>
    </source>
</evidence>
<feature type="signal peptide" evidence="1">
    <location>
        <begin position="1"/>
        <end position="25"/>
    </location>
</feature>
<dbReference type="Pfam" id="PF00188">
    <property type="entry name" value="CAP"/>
    <property type="match status" value="1"/>
</dbReference>
<evidence type="ECO:0000256" key="1">
    <source>
        <dbReference type="SAM" id="SignalP"/>
    </source>
</evidence>
<organism evidence="3 4">
    <name type="scientific">Ancylostoma ceylanicum</name>
    <dbReference type="NCBI Taxonomy" id="53326"/>
    <lineage>
        <taxon>Eukaryota</taxon>
        <taxon>Metazoa</taxon>
        <taxon>Ecdysozoa</taxon>
        <taxon>Nematoda</taxon>
        <taxon>Chromadorea</taxon>
        <taxon>Rhabditida</taxon>
        <taxon>Rhabditina</taxon>
        <taxon>Rhabditomorpha</taxon>
        <taxon>Strongyloidea</taxon>
        <taxon>Ancylostomatidae</taxon>
        <taxon>Ancylostomatinae</taxon>
        <taxon>Ancylostoma</taxon>
    </lineage>
</organism>
<name>A0A016TB54_9BILA</name>
<dbReference type="InterPro" id="IPR035940">
    <property type="entry name" value="CAP_sf"/>
</dbReference>
<dbReference type="SUPFAM" id="SSF55797">
    <property type="entry name" value="PR-1-like"/>
    <property type="match status" value="2"/>
</dbReference>
<dbReference type="AlphaFoldDB" id="A0A016TB54"/>
<evidence type="ECO:0000313" key="4">
    <source>
        <dbReference type="Proteomes" id="UP000024635"/>
    </source>
</evidence>
<feature type="domain" description="SCP" evidence="2">
    <location>
        <begin position="48"/>
        <end position="149"/>
    </location>
</feature>